<dbReference type="InterPro" id="IPR050534">
    <property type="entry name" value="Coronavir_polyprotein_1ab"/>
</dbReference>
<evidence type="ECO:0000256" key="5">
    <source>
        <dbReference type="ARBA" id="ARBA00022840"/>
    </source>
</evidence>
<gene>
    <name evidence="8" type="ORF">XD57_0746</name>
</gene>
<evidence type="ECO:0000313" key="9">
    <source>
        <dbReference type="Proteomes" id="UP000058636"/>
    </source>
</evidence>
<evidence type="ECO:0000256" key="3">
    <source>
        <dbReference type="ARBA" id="ARBA00022801"/>
    </source>
</evidence>
<keyword evidence="2" id="KW-0547">Nucleotide-binding</keyword>
<dbReference type="GO" id="GO:0005524">
    <property type="term" value="F:ATP binding"/>
    <property type="evidence" value="ECO:0007669"/>
    <property type="project" value="UniProtKB-KW"/>
</dbReference>
<evidence type="ECO:0000256" key="2">
    <source>
        <dbReference type="ARBA" id="ARBA00022741"/>
    </source>
</evidence>
<dbReference type="Proteomes" id="UP000058636">
    <property type="component" value="Unassembled WGS sequence"/>
</dbReference>
<accession>A0A101EQS4</accession>
<dbReference type="GO" id="GO:0005694">
    <property type="term" value="C:chromosome"/>
    <property type="evidence" value="ECO:0007669"/>
    <property type="project" value="UniProtKB-ARBA"/>
</dbReference>
<dbReference type="Gene3D" id="2.40.30.270">
    <property type="match status" value="1"/>
</dbReference>
<dbReference type="CDD" id="cd18808">
    <property type="entry name" value="SF1_C_Upf1"/>
    <property type="match status" value="1"/>
</dbReference>
<comment type="caution">
    <text evidence="8">The sequence shown here is derived from an EMBL/GenBank/DDBJ whole genome shotgun (WGS) entry which is preliminary data.</text>
</comment>
<dbReference type="PANTHER" id="PTHR43788:SF8">
    <property type="entry name" value="DNA-BINDING PROTEIN SMUBP-2"/>
    <property type="match status" value="1"/>
</dbReference>
<evidence type="ECO:0000313" key="8">
    <source>
        <dbReference type="EMBL" id="KUK23163.1"/>
    </source>
</evidence>
<evidence type="ECO:0000256" key="4">
    <source>
        <dbReference type="ARBA" id="ARBA00022806"/>
    </source>
</evidence>
<comment type="similarity">
    <text evidence="1">Belongs to the DNA2/NAM7 helicase family.</text>
</comment>
<dbReference type="GO" id="GO:0016787">
    <property type="term" value="F:hydrolase activity"/>
    <property type="evidence" value="ECO:0007669"/>
    <property type="project" value="UniProtKB-KW"/>
</dbReference>
<dbReference type="SUPFAM" id="SSF52540">
    <property type="entry name" value="P-loop containing nucleoside triphosphate hydrolases"/>
    <property type="match status" value="1"/>
</dbReference>
<protein>
    <submittedName>
        <fullName evidence="8">DNA helicase</fullName>
    </submittedName>
</protein>
<dbReference type="NCBIfam" id="TIGR00376">
    <property type="entry name" value="IGHMBP2 family helicase"/>
    <property type="match status" value="1"/>
</dbReference>
<dbReference type="Gene3D" id="3.40.50.300">
    <property type="entry name" value="P-loop containing nucleotide triphosphate hydrolases"/>
    <property type="match status" value="2"/>
</dbReference>
<dbReference type="FunFam" id="2.40.30.270:FF:000007">
    <property type="entry name" value="DNA helicase, putative"/>
    <property type="match status" value="1"/>
</dbReference>
<sequence>MTVQQFIKKLVRLVELERNAEINAMLDEMKRLSGEEREKKGRAVLGLTGKFIGEELGYFLVRFGRRKKIDTEIGVGDLVLISKGNPLKSDYTGTVVEKGERFITVAVDRLPSWKLKNVRIDLFASDITFRRQIENLMTLSSEGKKALEFLLGKRKPEESFEEEFTPFDEGLNESQREAVSLALGSSDFFLIHGPFGTGKTRTLVEYIRQEVARGKKILVTAESNLAVDNLVERLWGKVSLVRIGHPSRVSSHLKESTLAHQIETSSEYEKVKKMKEELAKLIKKRDSFTKPSPQWRRGLSDKKILEYAEKNWSARGVSKEKIKEMAEWIKLNSQIQDIRDLIERKEEIIASRIVREAQVVLSTNSSAALEILSGIVFDVVVVDEASQATIPSILIPISKGKKFVLAGDHKQLPPTILSEDAKDLSRTLFEELITRYPEKSSLLDTQYRMNELLMAFPSEEFYDGKLKAAEEVRNITLFDLGVEIPNFGKFWDVVLSPKNVLVFIDTKNRSDRFERQRKDSPSRENPLEAQIVKEVVEKLLSMGVKEDWIGIITPYDDQVNLIRELIEAKVEVHSVDGFQGREKEVIIISFVRSNKNGEIGFLEDLRRLNVSLTRAKRKLIATGDSSTLSVHPTYRRFVEFVKKKGTYVIF</sequence>
<dbReference type="AlphaFoldDB" id="A0A101EQS4"/>
<evidence type="ECO:0000259" key="6">
    <source>
        <dbReference type="Pfam" id="PF13086"/>
    </source>
</evidence>
<dbReference type="InterPro" id="IPR027417">
    <property type="entry name" value="P-loop_NTPase"/>
</dbReference>
<dbReference type="EMBL" id="LGFG01000046">
    <property type="protein sequence ID" value="KUK23163.1"/>
    <property type="molecule type" value="Genomic_DNA"/>
</dbReference>
<reference evidence="8 9" key="1">
    <citation type="journal article" date="2015" name="MBio">
        <title>Genome-Resolved Metagenomic Analysis Reveals Roles for Candidate Phyla and Other Microbial Community Members in Biogeochemical Transformations in Oil Reservoirs.</title>
        <authorList>
            <person name="Hu P."/>
            <person name="Tom L."/>
            <person name="Singh A."/>
            <person name="Thomas B.C."/>
            <person name="Baker B.J."/>
            <person name="Piceno Y.M."/>
            <person name="Andersen G.L."/>
            <person name="Banfield J.F."/>
        </authorList>
    </citation>
    <scope>NUCLEOTIDE SEQUENCE [LARGE SCALE GENOMIC DNA]</scope>
    <source>
        <strain evidence="8">46_26</strain>
    </source>
</reference>
<keyword evidence="4 8" id="KW-0347">Helicase</keyword>
<dbReference type="GO" id="GO:0003677">
    <property type="term" value="F:DNA binding"/>
    <property type="evidence" value="ECO:0007669"/>
    <property type="project" value="InterPro"/>
</dbReference>
<name>A0A101EQS4_9THEM</name>
<dbReference type="InterPro" id="IPR041677">
    <property type="entry name" value="DNA2/NAM7_AAA_11"/>
</dbReference>
<evidence type="ECO:0000259" key="7">
    <source>
        <dbReference type="Pfam" id="PF13087"/>
    </source>
</evidence>
<dbReference type="PANTHER" id="PTHR43788">
    <property type="entry name" value="DNA2/NAM7 HELICASE FAMILY MEMBER"/>
    <property type="match status" value="1"/>
</dbReference>
<feature type="domain" description="DNA2/NAM7 helicase-like C-terminal" evidence="7">
    <location>
        <begin position="424"/>
        <end position="625"/>
    </location>
</feature>
<dbReference type="Pfam" id="PF13086">
    <property type="entry name" value="AAA_11"/>
    <property type="match status" value="1"/>
</dbReference>
<feature type="domain" description="DNA2/NAM7 helicase helicase" evidence="6">
    <location>
        <begin position="171"/>
        <end position="419"/>
    </location>
</feature>
<dbReference type="FunFam" id="3.40.50.300:FF:000326">
    <property type="entry name" value="P-loop containing nucleoside triphosphate hydrolase"/>
    <property type="match status" value="1"/>
</dbReference>
<dbReference type="InterPro" id="IPR004483">
    <property type="entry name" value="SMUBP-2/Hcs1-like"/>
</dbReference>
<keyword evidence="5" id="KW-0067">ATP-binding</keyword>
<dbReference type="GO" id="GO:0043139">
    <property type="term" value="F:5'-3' DNA helicase activity"/>
    <property type="evidence" value="ECO:0007669"/>
    <property type="project" value="TreeGrafter"/>
</dbReference>
<organism evidence="8 9">
    <name type="scientific">Thermotoga petrophila</name>
    <dbReference type="NCBI Taxonomy" id="93929"/>
    <lineage>
        <taxon>Bacteria</taxon>
        <taxon>Thermotogati</taxon>
        <taxon>Thermotogota</taxon>
        <taxon>Thermotogae</taxon>
        <taxon>Thermotogales</taxon>
        <taxon>Thermotogaceae</taxon>
        <taxon>Thermotoga</taxon>
    </lineage>
</organism>
<keyword evidence="3" id="KW-0378">Hydrolase</keyword>
<dbReference type="InterPro" id="IPR041679">
    <property type="entry name" value="DNA2/NAM7-like_C"/>
</dbReference>
<proteinExistence type="inferred from homology"/>
<evidence type="ECO:0000256" key="1">
    <source>
        <dbReference type="ARBA" id="ARBA00007913"/>
    </source>
</evidence>
<dbReference type="Pfam" id="PF13087">
    <property type="entry name" value="AAA_12"/>
    <property type="match status" value="1"/>
</dbReference>
<dbReference type="InterPro" id="IPR047187">
    <property type="entry name" value="SF1_C_Upf1"/>
</dbReference>
<dbReference type="PATRIC" id="fig|93930.3.peg.1598"/>